<reference evidence="1 2" key="2">
    <citation type="journal article" date="2020" name="Int. J. Syst. Evol. Microbiol.">
        <title>Leptospira yasudae sp. nov. and Leptospira stimsonii sp. nov., two new species of the pathogenic group isolated from environmental sources.</title>
        <authorList>
            <person name="Casanovas-Massana A."/>
            <person name="Hamond C."/>
            <person name="Santos L.A."/>
            <person name="de Oliveira D."/>
            <person name="Hacker K.P."/>
            <person name="Balassiano I."/>
            <person name="Costa F."/>
            <person name="Medeiros M.A."/>
            <person name="Reis M.G."/>
            <person name="Ko A.I."/>
            <person name="Wunder E.A."/>
        </authorList>
    </citation>
    <scope>NUCLEOTIDE SEQUENCE [LARGE SCALE GENOMIC DNA]</scope>
    <source>
        <strain evidence="1 2">B21</strain>
    </source>
</reference>
<reference evidence="2" key="1">
    <citation type="submission" date="2018-05" db="EMBL/GenBank/DDBJ databases">
        <title>Leptospira yasudae sp. nov. and Leptospira stimsonii sp. nov., two pathogenic species of the genus Leptospira isolated from environmental sources.</title>
        <authorList>
            <person name="Casanovas-Massana A."/>
            <person name="Hamond C."/>
            <person name="Santos L.A."/>
            <person name="Hacker K.P."/>
            <person name="Balassiano I."/>
            <person name="Medeiros M.A."/>
            <person name="Reis M.G."/>
            <person name="Ko A.I."/>
            <person name="Wunder E.A."/>
        </authorList>
    </citation>
    <scope>NUCLEOTIDE SEQUENCE [LARGE SCALE GENOMIC DNA]</scope>
    <source>
        <strain evidence="2">B21</strain>
    </source>
</reference>
<sequence>MKVNAKGFFFLGSVGLFLFLSTGCYTGPYRHYDNCQMGSTYSRPCDRYLNDYGYGGGYGYGYRPYQNYYYRQYPYYNNGGGGGGHNPFHVPSGRYHNIGRPSKWKL</sequence>
<evidence type="ECO:0008006" key="3">
    <source>
        <dbReference type="Google" id="ProtNLM"/>
    </source>
</evidence>
<name>A0ABX9M301_9LEPT</name>
<dbReference type="Proteomes" id="UP000285569">
    <property type="component" value="Unassembled WGS sequence"/>
</dbReference>
<accession>A0ABX9M301</accession>
<evidence type="ECO:0000313" key="2">
    <source>
        <dbReference type="Proteomes" id="UP000285569"/>
    </source>
</evidence>
<dbReference type="PROSITE" id="PS51257">
    <property type="entry name" value="PROKAR_LIPOPROTEIN"/>
    <property type="match status" value="1"/>
</dbReference>
<evidence type="ECO:0000313" key="1">
    <source>
        <dbReference type="EMBL" id="RHX79983.1"/>
    </source>
</evidence>
<keyword evidence="2" id="KW-1185">Reference proteome</keyword>
<protein>
    <recommendedName>
        <fullName evidence="3">Lipoprotein</fullName>
    </recommendedName>
</protein>
<organism evidence="1 2">
    <name type="scientific">Leptospira yasudae</name>
    <dbReference type="NCBI Taxonomy" id="2202201"/>
    <lineage>
        <taxon>Bacteria</taxon>
        <taxon>Pseudomonadati</taxon>
        <taxon>Spirochaetota</taxon>
        <taxon>Spirochaetia</taxon>
        <taxon>Leptospirales</taxon>
        <taxon>Leptospiraceae</taxon>
        <taxon>Leptospira</taxon>
    </lineage>
</organism>
<comment type="caution">
    <text evidence="1">The sequence shown here is derived from an EMBL/GenBank/DDBJ whole genome shotgun (WGS) entry which is preliminary data.</text>
</comment>
<dbReference type="EMBL" id="QHCR01000004">
    <property type="protein sequence ID" value="RHX79983.1"/>
    <property type="molecule type" value="Genomic_DNA"/>
</dbReference>
<dbReference type="RefSeq" id="WP_118955716.1">
    <property type="nucleotide sequence ID" value="NZ_QHCR01000004.1"/>
</dbReference>
<proteinExistence type="predicted"/>
<gene>
    <name evidence="1" type="ORF">DLM77_08885</name>
</gene>